<dbReference type="AlphaFoldDB" id="A0A1C1CJ44"/>
<dbReference type="STRING" id="86049.A0A1C1CJ44"/>
<evidence type="ECO:0000313" key="4">
    <source>
        <dbReference type="EMBL" id="OCT48554.1"/>
    </source>
</evidence>
<proteinExistence type="predicted"/>
<dbReference type="Pfam" id="PF00226">
    <property type="entry name" value="DnaJ"/>
    <property type="match status" value="1"/>
</dbReference>
<feature type="region of interest" description="Disordered" evidence="2">
    <location>
        <begin position="259"/>
        <end position="299"/>
    </location>
</feature>
<dbReference type="EMBL" id="LGRB01000012">
    <property type="protein sequence ID" value="OCT48554.1"/>
    <property type="molecule type" value="Genomic_DNA"/>
</dbReference>
<dbReference type="Gene3D" id="1.10.287.110">
    <property type="entry name" value="DnaJ domain"/>
    <property type="match status" value="1"/>
</dbReference>
<protein>
    <submittedName>
        <fullName evidence="4">DnaJ-domain-containing protein</fullName>
    </submittedName>
</protein>
<evidence type="ECO:0000256" key="2">
    <source>
        <dbReference type="SAM" id="MobiDB-lite"/>
    </source>
</evidence>
<dbReference type="Proteomes" id="UP000094526">
    <property type="component" value="Unassembled WGS sequence"/>
</dbReference>
<dbReference type="SMART" id="SM00271">
    <property type="entry name" value="DnaJ"/>
    <property type="match status" value="1"/>
</dbReference>
<name>A0A1C1CJ44_9EURO</name>
<dbReference type="PROSITE" id="PS50076">
    <property type="entry name" value="DNAJ_2"/>
    <property type="match status" value="1"/>
</dbReference>
<dbReference type="VEuPathDB" id="FungiDB:G647_10294"/>
<dbReference type="SUPFAM" id="SSF46565">
    <property type="entry name" value="Chaperone J-domain"/>
    <property type="match status" value="1"/>
</dbReference>
<evidence type="ECO:0000256" key="1">
    <source>
        <dbReference type="SAM" id="Coils"/>
    </source>
</evidence>
<dbReference type="PANTHER" id="PTHR43096:SF10">
    <property type="entry name" value="CHAPERONE PROTEIN DNAJ A6, CHLOROPLASTIC"/>
    <property type="match status" value="1"/>
</dbReference>
<accession>A0A1C1CJ44</accession>
<dbReference type="PANTHER" id="PTHR43096">
    <property type="entry name" value="DNAJ HOMOLOG 1, MITOCHONDRIAL-RELATED"/>
    <property type="match status" value="1"/>
</dbReference>
<dbReference type="InterPro" id="IPR036869">
    <property type="entry name" value="J_dom_sf"/>
</dbReference>
<dbReference type="GO" id="GO:0042026">
    <property type="term" value="P:protein refolding"/>
    <property type="evidence" value="ECO:0007669"/>
    <property type="project" value="TreeGrafter"/>
</dbReference>
<dbReference type="PRINTS" id="PR00625">
    <property type="entry name" value="JDOMAIN"/>
</dbReference>
<feature type="domain" description="J" evidence="3">
    <location>
        <begin position="9"/>
        <end position="73"/>
    </location>
</feature>
<dbReference type="GO" id="GO:0005737">
    <property type="term" value="C:cytoplasm"/>
    <property type="evidence" value="ECO:0007669"/>
    <property type="project" value="TreeGrafter"/>
</dbReference>
<dbReference type="eggNOG" id="KOG0713">
    <property type="taxonomic scope" value="Eukaryota"/>
</dbReference>
<comment type="caution">
    <text evidence="4">The sequence shown here is derived from an EMBL/GenBank/DDBJ whole genome shotgun (WGS) entry which is preliminary data.</text>
</comment>
<dbReference type="OrthoDB" id="442087at2759"/>
<gene>
    <name evidence="4" type="ORF">CLCR_04171</name>
</gene>
<organism evidence="4 5">
    <name type="scientific">Cladophialophora carrionii</name>
    <dbReference type="NCBI Taxonomy" id="86049"/>
    <lineage>
        <taxon>Eukaryota</taxon>
        <taxon>Fungi</taxon>
        <taxon>Dikarya</taxon>
        <taxon>Ascomycota</taxon>
        <taxon>Pezizomycotina</taxon>
        <taxon>Eurotiomycetes</taxon>
        <taxon>Chaetothyriomycetidae</taxon>
        <taxon>Chaetothyriales</taxon>
        <taxon>Herpotrichiellaceae</taxon>
        <taxon>Cladophialophora</taxon>
    </lineage>
</organism>
<evidence type="ECO:0000259" key="3">
    <source>
        <dbReference type="PROSITE" id="PS50076"/>
    </source>
</evidence>
<evidence type="ECO:0000313" key="5">
    <source>
        <dbReference type="Proteomes" id="UP000094526"/>
    </source>
</evidence>
<dbReference type="CDD" id="cd06257">
    <property type="entry name" value="DnaJ"/>
    <property type="match status" value="1"/>
</dbReference>
<feature type="coiled-coil region" evidence="1">
    <location>
        <begin position="117"/>
        <end position="225"/>
    </location>
</feature>
<keyword evidence="1" id="KW-0175">Coiled coil</keyword>
<dbReference type="InterPro" id="IPR001623">
    <property type="entry name" value="DnaJ_domain"/>
</dbReference>
<sequence length="378" mass="44873">MAPSPITEDYYMILEVEPTAEPQLIAKSYRRLALKLHPDRNDKRDATEAFQRLGRAYETLKDEVKRRADDLIYPSLKTRCPQIPCPTSRPEAFSEAAQLAAIQKSRQERSTRWRTQKNALDSSIFDLQRRVRQLEQEIRNLDSILVAEMAAEAQKNSWGTWLLLPFYNKVEETASEKARKDRERQERRIEKDLKERWLESKKAELKSEETRLRTAKEDVDAADLRDDEKLRAIQAKIRAREDREWRERLMAEKEKFAHIRRQQEEQRKKQEQEAAEAVRKQNLERREAQRQYEEANRRRQKIVDDEAARRRERYMHFEYMGGDTRTTSTSNCRHGGWWPKIQGSTACPRCYEWWTYLLQCPGCGIKACPRCQASIRPA</sequence>
<dbReference type="GO" id="GO:0051082">
    <property type="term" value="F:unfolded protein binding"/>
    <property type="evidence" value="ECO:0007669"/>
    <property type="project" value="TreeGrafter"/>
</dbReference>
<reference evidence="5" key="1">
    <citation type="submission" date="2015-07" db="EMBL/GenBank/DDBJ databases">
        <authorList>
            <person name="Teixeira M.M."/>
            <person name="Souza R.C."/>
            <person name="Almeida L.G."/>
            <person name="Vicente V.A."/>
            <person name="de Hoog S."/>
            <person name="Bocca A.L."/>
            <person name="de Almeida S.R."/>
            <person name="Vasconcelos A.T."/>
            <person name="Felipe M.S."/>
        </authorList>
    </citation>
    <scope>NUCLEOTIDE SEQUENCE [LARGE SCALE GENOMIC DNA]</scope>
    <source>
        <strain evidence="5">KSF</strain>
    </source>
</reference>
<dbReference type="VEuPathDB" id="FungiDB:CLCR_04171"/>
<keyword evidence="5" id="KW-1185">Reference proteome</keyword>